<sequence>MNIYGVISANFSKEFLCGSVLLSKNLKNSLLIDSYNGFRNLDILTGITDSIYDINDFLTMGEDVIRKNQNFDYIPASYSKEVSDFDFKIFNQKLNELTYENVVISIPLFMEYINNYLNDLSGLVIFTHKDNLSLRNTEKILLSLVKKRKLTKTFVIFTDLIEDLNLEDEDLKFLQKPNIQVIKSGKIREDFLNDRDFIKVMESLTRLMEGEEGQINFIKNKSIIERIFKK</sequence>
<dbReference type="RefSeq" id="WP_019034709.1">
    <property type="nucleotide sequence ID" value="NZ_CAMUOS010000007.1"/>
</dbReference>
<reference evidence="1 2" key="1">
    <citation type="submission" date="2018-06" db="EMBL/GenBank/DDBJ databases">
        <authorList>
            <consortium name="Pathogen Informatics"/>
            <person name="Doyle S."/>
        </authorList>
    </citation>
    <scope>NUCLEOTIDE SEQUENCE [LARGE SCALE GENOMIC DNA]</scope>
    <source>
        <strain evidence="1 2">NCTC13149</strain>
    </source>
</reference>
<protein>
    <submittedName>
        <fullName evidence="1">Uncharacterized protein</fullName>
    </submittedName>
</protein>
<dbReference type="EMBL" id="UGSZ01000001">
    <property type="protein sequence ID" value="SUB56553.1"/>
    <property type="molecule type" value="Genomic_DNA"/>
</dbReference>
<name>A0A379C2U0_9FIRM</name>
<dbReference type="STRING" id="1122949.GCA_000378725_00894"/>
<organism evidence="1 2">
    <name type="scientific">Peptoniphilus lacrimalis</name>
    <dbReference type="NCBI Taxonomy" id="33031"/>
    <lineage>
        <taxon>Bacteria</taxon>
        <taxon>Bacillati</taxon>
        <taxon>Bacillota</taxon>
        <taxon>Tissierellia</taxon>
        <taxon>Tissierellales</taxon>
        <taxon>Peptoniphilaceae</taxon>
        <taxon>Peptoniphilus</taxon>
    </lineage>
</organism>
<gene>
    <name evidence="1" type="ORF">NCTC13149_00325</name>
</gene>
<evidence type="ECO:0000313" key="1">
    <source>
        <dbReference type="EMBL" id="SUB56553.1"/>
    </source>
</evidence>
<accession>A0A379C2U0</accession>
<dbReference type="Proteomes" id="UP000255517">
    <property type="component" value="Unassembled WGS sequence"/>
</dbReference>
<evidence type="ECO:0000313" key="2">
    <source>
        <dbReference type="Proteomes" id="UP000255517"/>
    </source>
</evidence>
<dbReference type="AlphaFoldDB" id="A0A379C2U0"/>
<proteinExistence type="predicted"/>